<accession>A0ACB8DXJ7</accession>
<evidence type="ECO:0000313" key="1">
    <source>
        <dbReference type="EMBL" id="KAH7978995.1"/>
    </source>
</evidence>
<dbReference type="Proteomes" id="UP000821865">
    <property type="component" value="Chromosome 1"/>
</dbReference>
<keyword evidence="2" id="KW-1185">Reference proteome</keyword>
<reference evidence="1" key="1">
    <citation type="submission" date="2020-05" db="EMBL/GenBank/DDBJ databases">
        <title>Large-scale comparative analyses of tick genomes elucidate their genetic diversity and vector capacities.</title>
        <authorList>
            <person name="Jia N."/>
            <person name="Wang J."/>
            <person name="Shi W."/>
            <person name="Du L."/>
            <person name="Sun Y."/>
            <person name="Zhan W."/>
            <person name="Jiang J."/>
            <person name="Wang Q."/>
            <person name="Zhang B."/>
            <person name="Ji P."/>
            <person name="Sakyi L.B."/>
            <person name="Cui X."/>
            <person name="Yuan T."/>
            <person name="Jiang B."/>
            <person name="Yang W."/>
            <person name="Lam T.T.-Y."/>
            <person name="Chang Q."/>
            <person name="Ding S."/>
            <person name="Wang X."/>
            <person name="Zhu J."/>
            <person name="Ruan X."/>
            <person name="Zhao L."/>
            <person name="Wei J."/>
            <person name="Que T."/>
            <person name="Du C."/>
            <person name="Cheng J."/>
            <person name="Dai P."/>
            <person name="Han X."/>
            <person name="Huang E."/>
            <person name="Gao Y."/>
            <person name="Liu J."/>
            <person name="Shao H."/>
            <person name="Ye R."/>
            <person name="Li L."/>
            <person name="Wei W."/>
            <person name="Wang X."/>
            <person name="Wang C."/>
            <person name="Yang T."/>
            <person name="Huo Q."/>
            <person name="Li W."/>
            <person name="Guo W."/>
            <person name="Chen H."/>
            <person name="Zhou L."/>
            <person name="Ni X."/>
            <person name="Tian J."/>
            <person name="Zhou Y."/>
            <person name="Sheng Y."/>
            <person name="Liu T."/>
            <person name="Pan Y."/>
            <person name="Xia L."/>
            <person name="Li J."/>
            <person name="Zhao F."/>
            <person name="Cao W."/>
        </authorList>
    </citation>
    <scope>NUCLEOTIDE SEQUENCE</scope>
    <source>
        <strain evidence="1">Dsil-2018</strain>
    </source>
</reference>
<dbReference type="EMBL" id="CM023470">
    <property type="protein sequence ID" value="KAH7978995.1"/>
    <property type="molecule type" value="Genomic_DNA"/>
</dbReference>
<name>A0ACB8DXJ7_DERSI</name>
<sequence>MAVGMDAVPLDERSPAPAASRFWEEEVALLLGQHPARGGCPPPKGRGALASHGGRSLQSTPLPCALCSPRSHQPVFHAPVVSLEPIDAAAPAWHHGGSYAHTHILPSGPNYAHQRIVTHGAPVIHYAHQAPAIVTVHKTSARPLLYNGWQAPIAAYVKPATIETHVPAPIFTALAFKHPVTTAKLFQTHHHRPHHVVTTSHAQTYVPPAPIGRAIVTSYFNVPGSGVSGAPAGFPSLDTYDRSTAFSDVNPRAGLASIGDRNEDYSHRGWIRPSAPLYKSIKGVRAEDNRVRGWTGPSGPAYKPETAPPSAGLNDEEQSSMREHPNFPAPSRQLPGYPVPTRLEQSSSWPASLQDDSQQSQFGSRVTRGAARRRGGGVSPGFGDRGELRWPFEIDFAALNKQAEEASDKPEKATSDRDSAESSA</sequence>
<organism evidence="1 2">
    <name type="scientific">Dermacentor silvarum</name>
    <name type="common">Tick</name>
    <dbReference type="NCBI Taxonomy" id="543639"/>
    <lineage>
        <taxon>Eukaryota</taxon>
        <taxon>Metazoa</taxon>
        <taxon>Ecdysozoa</taxon>
        <taxon>Arthropoda</taxon>
        <taxon>Chelicerata</taxon>
        <taxon>Arachnida</taxon>
        <taxon>Acari</taxon>
        <taxon>Parasitiformes</taxon>
        <taxon>Ixodida</taxon>
        <taxon>Ixodoidea</taxon>
        <taxon>Ixodidae</taxon>
        <taxon>Rhipicephalinae</taxon>
        <taxon>Dermacentor</taxon>
    </lineage>
</organism>
<gene>
    <name evidence="1" type="ORF">HPB49_007727</name>
</gene>
<evidence type="ECO:0000313" key="2">
    <source>
        <dbReference type="Proteomes" id="UP000821865"/>
    </source>
</evidence>
<protein>
    <submittedName>
        <fullName evidence="1">Uncharacterized protein</fullName>
    </submittedName>
</protein>
<proteinExistence type="predicted"/>
<comment type="caution">
    <text evidence="1">The sequence shown here is derived from an EMBL/GenBank/DDBJ whole genome shotgun (WGS) entry which is preliminary data.</text>
</comment>